<evidence type="ECO:0000313" key="2">
    <source>
        <dbReference type="Proteomes" id="UP000273022"/>
    </source>
</evidence>
<gene>
    <name evidence="1" type="ORF">D5R81_07035</name>
</gene>
<keyword evidence="2" id="KW-1185">Reference proteome</keyword>
<dbReference type="AlphaFoldDB" id="A0A3A6U975"/>
<dbReference type="EMBL" id="QYYH01000033">
    <property type="protein sequence ID" value="RJY18059.1"/>
    <property type="molecule type" value="Genomic_DNA"/>
</dbReference>
<accession>A0A3A6U975</accession>
<dbReference type="RefSeq" id="WP_121852948.1">
    <property type="nucleotide sequence ID" value="NZ_CP037952.1"/>
</dbReference>
<proteinExistence type="predicted"/>
<comment type="caution">
    <text evidence="1">The sequence shown here is derived from an EMBL/GenBank/DDBJ whole genome shotgun (WGS) entry which is preliminary data.</text>
</comment>
<dbReference type="Proteomes" id="UP000273022">
    <property type="component" value="Unassembled WGS sequence"/>
</dbReference>
<protein>
    <submittedName>
        <fullName evidence="1">Uncharacterized protein</fullName>
    </submittedName>
</protein>
<name>A0A3A6U975_9GAMM</name>
<sequence>MSLPVGTISVRWDNLHQKITHVEDLHLFDCNAQKLVIKSVAANDTEVYLYRYKKPVADQLLPNLPEAVSILLNSSSKPAIKGIRDSYTFTITQQPIESCSTNSFLKSFCNVIKKL</sequence>
<reference evidence="1 2" key="1">
    <citation type="submission" date="2018-09" db="EMBL/GenBank/DDBJ databases">
        <title>Phylogeny of the Shewanellaceae, and recommendation for two new genera, Pseudoshewanella and Parashewanella.</title>
        <authorList>
            <person name="Wang G."/>
        </authorList>
    </citation>
    <scope>NUCLEOTIDE SEQUENCE [LARGE SCALE GENOMIC DNA]</scope>
    <source>
        <strain evidence="1 2">KCTC 22492</strain>
    </source>
</reference>
<evidence type="ECO:0000313" key="1">
    <source>
        <dbReference type="EMBL" id="RJY18059.1"/>
    </source>
</evidence>
<organism evidence="1 2">
    <name type="scientific">Parashewanella spongiae</name>
    <dbReference type="NCBI Taxonomy" id="342950"/>
    <lineage>
        <taxon>Bacteria</taxon>
        <taxon>Pseudomonadati</taxon>
        <taxon>Pseudomonadota</taxon>
        <taxon>Gammaproteobacteria</taxon>
        <taxon>Alteromonadales</taxon>
        <taxon>Shewanellaceae</taxon>
        <taxon>Parashewanella</taxon>
    </lineage>
</organism>